<keyword evidence="2" id="KW-1185">Reference proteome</keyword>
<proteinExistence type="predicted"/>
<name>A0ABV0P7A6_9TELE</name>
<organism evidence="1 2">
    <name type="scientific">Goodea atripinnis</name>
    <dbReference type="NCBI Taxonomy" id="208336"/>
    <lineage>
        <taxon>Eukaryota</taxon>
        <taxon>Metazoa</taxon>
        <taxon>Chordata</taxon>
        <taxon>Craniata</taxon>
        <taxon>Vertebrata</taxon>
        <taxon>Euteleostomi</taxon>
        <taxon>Actinopterygii</taxon>
        <taxon>Neopterygii</taxon>
        <taxon>Teleostei</taxon>
        <taxon>Neoteleostei</taxon>
        <taxon>Acanthomorphata</taxon>
        <taxon>Ovalentaria</taxon>
        <taxon>Atherinomorphae</taxon>
        <taxon>Cyprinodontiformes</taxon>
        <taxon>Goodeidae</taxon>
        <taxon>Goodea</taxon>
    </lineage>
</organism>
<evidence type="ECO:0000313" key="1">
    <source>
        <dbReference type="EMBL" id="MEQ2179323.1"/>
    </source>
</evidence>
<dbReference type="Proteomes" id="UP001476798">
    <property type="component" value="Unassembled WGS sequence"/>
</dbReference>
<reference evidence="1 2" key="1">
    <citation type="submission" date="2021-06" db="EMBL/GenBank/DDBJ databases">
        <authorList>
            <person name="Palmer J.M."/>
        </authorList>
    </citation>
    <scope>NUCLEOTIDE SEQUENCE [LARGE SCALE GENOMIC DNA]</scope>
    <source>
        <strain evidence="1 2">GA_2019</strain>
        <tissue evidence="1">Muscle</tissue>
    </source>
</reference>
<gene>
    <name evidence="1" type="ORF">GOODEAATRI_023536</name>
</gene>
<comment type="caution">
    <text evidence="1">The sequence shown here is derived from an EMBL/GenBank/DDBJ whole genome shotgun (WGS) entry which is preliminary data.</text>
</comment>
<sequence>MPKIIYTIHPSIAYTSLSLHRRGGLVTISSRHRARGWVHSGEVTIPSQLIYNLLTNQWKNMYCHFSNQILVITSDQHCIFPFLFQKYIFCDVLQVSEFGRSPCLHPNL</sequence>
<accession>A0ABV0P7A6</accession>
<protein>
    <submittedName>
        <fullName evidence="1">Uncharacterized protein</fullName>
    </submittedName>
</protein>
<evidence type="ECO:0000313" key="2">
    <source>
        <dbReference type="Proteomes" id="UP001476798"/>
    </source>
</evidence>
<dbReference type="EMBL" id="JAHRIO010062509">
    <property type="protein sequence ID" value="MEQ2179323.1"/>
    <property type="molecule type" value="Genomic_DNA"/>
</dbReference>